<evidence type="ECO:0000256" key="1">
    <source>
        <dbReference type="SAM" id="MobiDB-lite"/>
    </source>
</evidence>
<dbReference type="EMBL" id="CAAALY010000010">
    <property type="protein sequence ID" value="VEL06563.1"/>
    <property type="molecule type" value="Genomic_DNA"/>
</dbReference>
<keyword evidence="3" id="KW-1185">Reference proteome</keyword>
<reference evidence="2" key="1">
    <citation type="submission" date="2018-11" db="EMBL/GenBank/DDBJ databases">
        <authorList>
            <consortium name="Pathogen Informatics"/>
        </authorList>
    </citation>
    <scope>NUCLEOTIDE SEQUENCE</scope>
</reference>
<name>A0A448W9R1_9PLAT</name>
<evidence type="ECO:0000313" key="2">
    <source>
        <dbReference type="EMBL" id="VEL06563.1"/>
    </source>
</evidence>
<protein>
    <submittedName>
        <fullName evidence="2">Uncharacterized protein</fullName>
    </submittedName>
</protein>
<dbReference type="Proteomes" id="UP000784294">
    <property type="component" value="Unassembled WGS sequence"/>
</dbReference>
<sequence>MLYSLSYEGLQTEELPAKGPCCGPSLDGTYSNVCGPSNSPSPSLSSSSSALTSVAQDAGASETGLLASYINGADLGGYTSNNLAY</sequence>
<feature type="region of interest" description="Disordered" evidence="1">
    <location>
        <begin position="33"/>
        <end position="52"/>
    </location>
</feature>
<evidence type="ECO:0000313" key="3">
    <source>
        <dbReference type="Proteomes" id="UP000784294"/>
    </source>
</evidence>
<feature type="compositionally biased region" description="Low complexity" evidence="1">
    <location>
        <begin position="36"/>
        <end position="49"/>
    </location>
</feature>
<gene>
    <name evidence="2" type="ORF">PXEA_LOCUS3</name>
</gene>
<organism evidence="2 3">
    <name type="scientific">Protopolystoma xenopodis</name>
    <dbReference type="NCBI Taxonomy" id="117903"/>
    <lineage>
        <taxon>Eukaryota</taxon>
        <taxon>Metazoa</taxon>
        <taxon>Spiralia</taxon>
        <taxon>Lophotrochozoa</taxon>
        <taxon>Platyhelminthes</taxon>
        <taxon>Monogenea</taxon>
        <taxon>Polyopisthocotylea</taxon>
        <taxon>Polystomatidea</taxon>
        <taxon>Polystomatidae</taxon>
        <taxon>Protopolystoma</taxon>
    </lineage>
</organism>
<dbReference type="AlphaFoldDB" id="A0A448W9R1"/>
<comment type="caution">
    <text evidence="2">The sequence shown here is derived from an EMBL/GenBank/DDBJ whole genome shotgun (WGS) entry which is preliminary data.</text>
</comment>
<accession>A0A448W9R1</accession>
<proteinExistence type="predicted"/>